<evidence type="ECO:0000313" key="2">
    <source>
        <dbReference type="EMBL" id="KAL0277600.1"/>
    </source>
</evidence>
<comment type="caution">
    <text evidence="2">The sequence shown here is derived from an EMBL/GenBank/DDBJ whole genome shotgun (WGS) entry which is preliminary data.</text>
</comment>
<dbReference type="EMBL" id="JARGDH010000002">
    <property type="protein sequence ID" value="KAL0277600.1"/>
    <property type="molecule type" value="Genomic_DNA"/>
</dbReference>
<dbReference type="AlphaFoldDB" id="A0AAW2I813"/>
<accession>A0AAW2I813</accession>
<gene>
    <name evidence="2" type="ORF">PYX00_004833</name>
</gene>
<protein>
    <submittedName>
        <fullName evidence="2">Uncharacterized protein</fullName>
    </submittedName>
</protein>
<sequence>MKYLIFIAFGLFLVQGYPIGDDLDSPIYSGMLNVISNVYLNKSLSEDILKVLFDKELAELENEESLIHKLHDINSVAGQMCFLDAFISLMQDEIIAYREFSKCIFNHNLLLLIKIKMPECSSFLDEELAQLKTHFLCHDHEVYCFLHKYQKFLASSYGNLASDCDLRALAEYYQEILLKHAEECSDDPRLYILAEIDAKKLVSCSDYIIS</sequence>
<keyword evidence="1" id="KW-0732">Signal</keyword>
<organism evidence="2">
    <name type="scientific">Menopon gallinae</name>
    <name type="common">poultry shaft louse</name>
    <dbReference type="NCBI Taxonomy" id="328185"/>
    <lineage>
        <taxon>Eukaryota</taxon>
        <taxon>Metazoa</taxon>
        <taxon>Ecdysozoa</taxon>
        <taxon>Arthropoda</taxon>
        <taxon>Hexapoda</taxon>
        <taxon>Insecta</taxon>
        <taxon>Pterygota</taxon>
        <taxon>Neoptera</taxon>
        <taxon>Paraneoptera</taxon>
        <taxon>Psocodea</taxon>
        <taxon>Troctomorpha</taxon>
        <taxon>Phthiraptera</taxon>
        <taxon>Amblycera</taxon>
        <taxon>Menoponidae</taxon>
        <taxon>Menopon</taxon>
    </lineage>
</organism>
<proteinExistence type="predicted"/>
<name>A0AAW2I813_9NEOP</name>
<evidence type="ECO:0000256" key="1">
    <source>
        <dbReference type="SAM" id="SignalP"/>
    </source>
</evidence>
<feature type="signal peptide" evidence="1">
    <location>
        <begin position="1"/>
        <end position="16"/>
    </location>
</feature>
<reference evidence="2" key="1">
    <citation type="journal article" date="2024" name="Gigascience">
        <title>Chromosome-level genome of the poultry shaft louse Menopon gallinae provides insight into the host-switching and adaptive evolution of parasitic lice.</title>
        <authorList>
            <person name="Xu Y."/>
            <person name="Ma L."/>
            <person name="Liu S."/>
            <person name="Liang Y."/>
            <person name="Liu Q."/>
            <person name="He Z."/>
            <person name="Tian L."/>
            <person name="Duan Y."/>
            <person name="Cai W."/>
            <person name="Li H."/>
            <person name="Song F."/>
        </authorList>
    </citation>
    <scope>NUCLEOTIDE SEQUENCE</scope>
    <source>
        <strain evidence="2">Cailab_2023a</strain>
    </source>
</reference>
<feature type="chain" id="PRO_5043452826" evidence="1">
    <location>
        <begin position="17"/>
        <end position="210"/>
    </location>
</feature>